<feature type="binding site" evidence="9">
    <location>
        <position position="109"/>
    </location>
    <ligand>
        <name>Fe(2+)</name>
        <dbReference type="ChEBI" id="CHEBI:29033"/>
    </ligand>
</feature>
<keyword evidence="2 9" id="KW-0533">Nickel</keyword>
<dbReference type="HAMAP" id="MF_01682">
    <property type="entry name" value="Salvage_MtnD"/>
    <property type="match status" value="1"/>
</dbReference>
<dbReference type="CDD" id="cd02232">
    <property type="entry name" value="cupin_ARD"/>
    <property type="match status" value="1"/>
</dbReference>
<dbReference type="Gene3D" id="2.60.120.10">
    <property type="entry name" value="Jelly Rolls"/>
    <property type="match status" value="1"/>
</dbReference>
<comment type="cofactor">
    <cofactor evidence="9">
        <name>Fe(2+)</name>
        <dbReference type="ChEBI" id="CHEBI:29033"/>
    </cofactor>
    <text evidence="9">Binds 1 Fe(2+) cation per monomer.</text>
</comment>
<evidence type="ECO:0000256" key="8">
    <source>
        <dbReference type="ARBA" id="ARBA00023167"/>
    </source>
</evidence>
<dbReference type="GO" id="GO:0010309">
    <property type="term" value="F:acireductone dioxygenase [iron(II)-requiring] activity"/>
    <property type="evidence" value="ECO:0007669"/>
    <property type="project" value="UniProtKB-UniRule"/>
</dbReference>
<accession>A0A7G1KK19</accession>
<dbReference type="EC" id="1.13.11.53" evidence="9"/>
<dbReference type="PANTHER" id="PTHR23418:SF0">
    <property type="entry name" value="ACIREDUCTONE DIOXYGENASE"/>
    <property type="match status" value="1"/>
</dbReference>
<sequence length="191" mass="21194">MTILQIMADSDAAQIRLRTADPEVIAAELAERGIVFDRWPTPPGLTAATTDEQILAHYDDRIGRLNADGRYRHIDLASLRPDDTDPEWPAKAAAARGKFLSEHRHAEDEVRFFAAGRGCFYLHLEPEVLAVVCEAGDLVSVPAGTRHWFDMGARPDFVAVRFFEEEDGWVGDFTGDEIGARFPTLDELVAA</sequence>
<evidence type="ECO:0000256" key="2">
    <source>
        <dbReference type="ARBA" id="ARBA00022596"/>
    </source>
</evidence>
<dbReference type="InterPro" id="IPR011051">
    <property type="entry name" value="RmlC_Cupin_sf"/>
</dbReference>
<evidence type="ECO:0000256" key="4">
    <source>
        <dbReference type="ARBA" id="ARBA00022723"/>
    </source>
</evidence>
<keyword evidence="11" id="KW-1185">Reference proteome</keyword>
<feature type="binding site" evidence="9">
    <location>
        <position position="105"/>
    </location>
    <ligand>
        <name>Fe(2+)</name>
        <dbReference type="ChEBI" id="CHEBI:29033"/>
    </ligand>
</feature>
<dbReference type="AlphaFoldDB" id="A0A7G1KK19"/>
<evidence type="ECO:0000256" key="6">
    <source>
        <dbReference type="ARBA" id="ARBA00023002"/>
    </source>
</evidence>
<dbReference type="UniPathway" id="UPA00904">
    <property type="reaction ID" value="UER00878"/>
</dbReference>
<dbReference type="GO" id="GO:0019509">
    <property type="term" value="P:L-methionine salvage from methylthioadenosine"/>
    <property type="evidence" value="ECO:0007669"/>
    <property type="project" value="UniProtKB-UniRule"/>
</dbReference>
<gene>
    <name evidence="9 10" type="primary">mtnD</name>
    <name evidence="10" type="ORF">NWFMUON74_33790</name>
</gene>
<comment type="subunit">
    <text evidence="9">Monomer.</text>
</comment>
<evidence type="ECO:0000256" key="3">
    <source>
        <dbReference type="ARBA" id="ARBA00022605"/>
    </source>
</evidence>
<dbReference type="KEGG" id="nwl:NWFMUON74_33790"/>
<proteinExistence type="inferred from homology"/>
<dbReference type="SUPFAM" id="SSF51182">
    <property type="entry name" value="RmlC-like cupins"/>
    <property type="match status" value="1"/>
</dbReference>
<feature type="binding site" evidence="9">
    <location>
        <position position="103"/>
    </location>
    <ligand>
        <name>Fe(2+)</name>
        <dbReference type="ChEBI" id="CHEBI:29033"/>
    </ligand>
</feature>
<comment type="function">
    <text evidence="9">Catalyzes 2 different reactions between oxygene and the acireductone 1,2-dihydroxy-3-keto-5-methylthiopentene (DHK-MTPene) depending upon the metal bound in the active site. Fe-containing acireductone dioxygenase (Fe-ARD) produces formate and 2-keto-4-methylthiobutyrate (KMTB), the alpha-ketoacid precursor of methionine in the methionine recycle pathway. Ni-containing acireductone dioxygenase (Ni-ARD) produces methylthiopropionate, carbon monoxide and formate, and does not lie on the methionine recycle pathway.</text>
</comment>
<comment type="cofactor">
    <cofactor evidence="9">
        <name>Ni(2+)</name>
        <dbReference type="ChEBI" id="CHEBI:49786"/>
    </cofactor>
    <text evidence="9">Binds 1 nickel ion per monomer.</text>
</comment>
<dbReference type="GO" id="GO:0005506">
    <property type="term" value="F:iron ion binding"/>
    <property type="evidence" value="ECO:0007669"/>
    <property type="project" value="UniProtKB-UniRule"/>
</dbReference>
<feature type="binding site" evidence="9">
    <location>
        <position position="147"/>
    </location>
    <ligand>
        <name>Fe(2+)</name>
        <dbReference type="ChEBI" id="CHEBI:29033"/>
    </ligand>
</feature>
<organism evidence="10 11">
    <name type="scientific">Nocardia wallacei</name>
    <dbReference type="NCBI Taxonomy" id="480035"/>
    <lineage>
        <taxon>Bacteria</taxon>
        <taxon>Bacillati</taxon>
        <taxon>Actinomycetota</taxon>
        <taxon>Actinomycetes</taxon>
        <taxon>Mycobacteriales</taxon>
        <taxon>Nocardiaceae</taxon>
        <taxon>Nocardia</taxon>
    </lineage>
</organism>
<feature type="site" description="May play a role in transmitting local conformational changes" evidence="9">
    <location>
        <position position="108"/>
    </location>
</feature>
<name>A0A7G1KK19_9NOCA</name>
<feature type="site" description="May play a role in metal incorporation in vivo" evidence="9">
    <location>
        <position position="102"/>
    </location>
</feature>
<feature type="site" description="Important to generate the dianion" evidence="9">
    <location>
        <position position="111"/>
    </location>
</feature>
<keyword evidence="6 9" id="KW-0560">Oxidoreductase</keyword>
<evidence type="ECO:0000256" key="5">
    <source>
        <dbReference type="ARBA" id="ARBA00022964"/>
    </source>
</evidence>
<comment type="catalytic activity">
    <reaction evidence="1 9">
        <text>1,2-dihydroxy-5-(methylsulfanyl)pent-1-en-3-one + O2 = 4-methylsulfanyl-2-oxobutanoate + formate + 2 H(+)</text>
        <dbReference type="Rhea" id="RHEA:24504"/>
        <dbReference type="ChEBI" id="CHEBI:15378"/>
        <dbReference type="ChEBI" id="CHEBI:15379"/>
        <dbReference type="ChEBI" id="CHEBI:15740"/>
        <dbReference type="ChEBI" id="CHEBI:16723"/>
        <dbReference type="ChEBI" id="CHEBI:49252"/>
        <dbReference type="EC" id="1.13.11.54"/>
    </reaction>
</comment>
<keyword evidence="7 9" id="KW-0408">Iron</keyword>
<dbReference type="GO" id="GO:0016151">
    <property type="term" value="F:nickel cation binding"/>
    <property type="evidence" value="ECO:0007669"/>
    <property type="project" value="UniProtKB-UniRule"/>
</dbReference>
<feature type="binding site" evidence="9">
    <location>
        <position position="147"/>
    </location>
    <ligand>
        <name>Ni(2+)</name>
        <dbReference type="ChEBI" id="CHEBI:49786"/>
    </ligand>
</feature>
<keyword evidence="3 9" id="KW-0028">Amino-acid biosynthesis</keyword>
<feature type="binding site" evidence="9">
    <location>
        <position position="103"/>
    </location>
    <ligand>
        <name>Ni(2+)</name>
        <dbReference type="ChEBI" id="CHEBI:49786"/>
    </ligand>
</feature>
<feature type="binding site" evidence="9">
    <location>
        <position position="109"/>
    </location>
    <ligand>
        <name>Ni(2+)</name>
        <dbReference type="ChEBI" id="CHEBI:49786"/>
    </ligand>
</feature>
<dbReference type="EMBL" id="AP023396">
    <property type="protein sequence ID" value="BCK55607.1"/>
    <property type="molecule type" value="Genomic_DNA"/>
</dbReference>
<evidence type="ECO:0000256" key="9">
    <source>
        <dbReference type="HAMAP-Rule" id="MF_01682"/>
    </source>
</evidence>
<keyword evidence="4 9" id="KW-0479">Metal-binding</keyword>
<dbReference type="PANTHER" id="PTHR23418">
    <property type="entry name" value="ACIREDUCTONE DIOXYGENASE"/>
    <property type="match status" value="1"/>
</dbReference>
<keyword evidence="5 9" id="KW-0223">Dioxygenase</keyword>
<evidence type="ECO:0000313" key="10">
    <source>
        <dbReference type="EMBL" id="BCK55607.1"/>
    </source>
</evidence>
<dbReference type="InterPro" id="IPR023956">
    <property type="entry name" value="ARD_bac"/>
</dbReference>
<comment type="pathway">
    <text evidence="9">Amino-acid biosynthesis; L-methionine biosynthesis via salvage pathway; L-methionine from S-methyl-5-thio-alpha-D-ribose 1-phosphate: step 5/6.</text>
</comment>
<comment type="similarity">
    <text evidence="9">Belongs to the acireductone dioxygenase (ARD) family.</text>
</comment>
<dbReference type="GO" id="GO:0010308">
    <property type="term" value="F:acireductone dioxygenase (Ni2+-requiring) activity"/>
    <property type="evidence" value="ECO:0007669"/>
    <property type="project" value="UniProtKB-UniRule"/>
</dbReference>
<evidence type="ECO:0000256" key="7">
    <source>
        <dbReference type="ARBA" id="ARBA00023004"/>
    </source>
</evidence>
<feature type="binding site" evidence="9">
    <location>
        <position position="105"/>
    </location>
    <ligand>
        <name>Ni(2+)</name>
        <dbReference type="ChEBI" id="CHEBI:49786"/>
    </ligand>
</feature>
<evidence type="ECO:0000256" key="1">
    <source>
        <dbReference type="ARBA" id="ARBA00000428"/>
    </source>
</evidence>
<dbReference type="Proteomes" id="UP000516173">
    <property type="component" value="Chromosome"/>
</dbReference>
<keyword evidence="8 9" id="KW-0486">Methionine biosynthesis</keyword>
<dbReference type="RefSeq" id="WP_187688688.1">
    <property type="nucleotide sequence ID" value="NZ_AP023396.1"/>
</dbReference>
<dbReference type="Pfam" id="PF03079">
    <property type="entry name" value="ARD"/>
    <property type="match status" value="1"/>
</dbReference>
<reference evidence="10 11" key="1">
    <citation type="submission" date="2020-08" db="EMBL/GenBank/DDBJ databases">
        <title>Genome Sequencing of Nocardia wallacei strain FMUON74 and assembly.</title>
        <authorList>
            <person name="Toyokawa M."/>
            <person name="Uesaka K."/>
        </authorList>
    </citation>
    <scope>NUCLEOTIDE SEQUENCE [LARGE SCALE GENOMIC DNA]</scope>
    <source>
        <strain evidence="10 11">FMUON74</strain>
    </source>
</reference>
<dbReference type="InterPro" id="IPR004313">
    <property type="entry name" value="ARD"/>
</dbReference>
<comment type="catalytic activity">
    <reaction evidence="9">
        <text>1,2-dihydroxy-5-(methylsulfanyl)pent-1-en-3-one + O2 = 3-(methylsulfanyl)propanoate + CO + formate + 2 H(+)</text>
        <dbReference type="Rhea" id="RHEA:14161"/>
        <dbReference type="ChEBI" id="CHEBI:15378"/>
        <dbReference type="ChEBI" id="CHEBI:15379"/>
        <dbReference type="ChEBI" id="CHEBI:15740"/>
        <dbReference type="ChEBI" id="CHEBI:17245"/>
        <dbReference type="ChEBI" id="CHEBI:49016"/>
        <dbReference type="ChEBI" id="CHEBI:49252"/>
        <dbReference type="EC" id="1.13.11.53"/>
    </reaction>
</comment>
<dbReference type="GO" id="GO:0019284">
    <property type="term" value="P:L-methionine salvage from S-adenosylmethionine"/>
    <property type="evidence" value="ECO:0007669"/>
    <property type="project" value="InterPro"/>
</dbReference>
<dbReference type="InterPro" id="IPR014710">
    <property type="entry name" value="RmlC-like_jellyroll"/>
</dbReference>
<protein>
    <recommendedName>
        <fullName evidence="9">Acireductone dioxygenase</fullName>
    </recommendedName>
    <alternativeName>
        <fullName evidence="9">1,2-dihydroxy-3-keto-5-methylthiopentene dioxygenase</fullName>
        <shortName evidence="9">DHK-MTPene dioxygenase</shortName>
    </alternativeName>
    <alternativeName>
        <fullName evidence="9">Acireductone dioxygenase (Fe(2+)-requiring)</fullName>
        <shortName evidence="9">ARD'</shortName>
        <shortName evidence="9">Fe-ARD</shortName>
        <ecNumber evidence="9">1.13.11.54</ecNumber>
    </alternativeName>
    <alternativeName>
        <fullName evidence="9">Acireductone dioxygenase (Ni(2+)-requiring)</fullName>
        <shortName evidence="9">ARD</shortName>
        <shortName evidence="9">Ni-ARD</shortName>
        <ecNumber evidence="9">1.13.11.53</ecNumber>
    </alternativeName>
</protein>
<dbReference type="EC" id="1.13.11.54" evidence="9"/>
<evidence type="ECO:0000313" key="11">
    <source>
        <dbReference type="Proteomes" id="UP000516173"/>
    </source>
</evidence>
<dbReference type="GeneID" id="80347911"/>